<name>A0A327QQG6_9BACT</name>
<keyword evidence="1" id="KW-1133">Transmembrane helix</keyword>
<evidence type="ECO:0000313" key="3">
    <source>
        <dbReference type="Proteomes" id="UP000249547"/>
    </source>
</evidence>
<feature type="transmembrane region" description="Helical" evidence="1">
    <location>
        <begin position="93"/>
        <end position="110"/>
    </location>
</feature>
<protein>
    <submittedName>
        <fullName evidence="2">Uncharacterized protein</fullName>
    </submittedName>
</protein>
<accession>A0A327QQG6</accession>
<dbReference type="AlphaFoldDB" id="A0A327QQG6"/>
<keyword evidence="3" id="KW-1185">Reference proteome</keyword>
<dbReference type="EMBL" id="QLLL01000003">
    <property type="protein sequence ID" value="RAJ06799.1"/>
    <property type="molecule type" value="Genomic_DNA"/>
</dbReference>
<feature type="transmembrane region" description="Helical" evidence="1">
    <location>
        <begin position="227"/>
        <end position="243"/>
    </location>
</feature>
<feature type="transmembrane region" description="Helical" evidence="1">
    <location>
        <begin position="185"/>
        <end position="207"/>
    </location>
</feature>
<evidence type="ECO:0000313" key="2">
    <source>
        <dbReference type="EMBL" id="RAJ06799.1"/>
    </source>
</evidence>
<feature type="transmembrane region" description="Helical" evidence="1">
    <location>
        <begin position="249"/>
        <end position="267"/>
    </location>
</feature>
<keyword evidence="1" id="KW-0472">Membrane</keyword>
<feature type="transmembrane region" description="Helical" evidence="1">
    <location>
        <begin position="287"/>
        <end position="305"/>
    </location>
</feature>
<feature type="transmembrane region" description="Helical" evidence="1">
    <location>
        <begin position="20"/>
        <end position="46"/>
    </location>
</feature>
<dbReference type="OrthoDB" id="235490at2"/>
<comment type="caution">
    <text evidence="2">The sequence shown here is derived from an EMBL/GenBank/DDBJ whole genome shotgun (WGS) entry which is preliminary data.</text>
</comment>
<keyword evidence="1" id="KW-0812">Transmembrane</keyword>
<feature type="transmembrane region" description="Helical" evidence="1">
    <location>
        <begin position="335"/>
        <end position="354"/>
    </location>
</feature>
<feature type="transmembrane region" description="Helical" evidence="1">
    <location>
        <begin position="58"/>
        <end position="81"/>
    </location>
</feature>
<sequence>METTLHGPSLPNSGNSRQPWVYAAWLDSIFILSPPFLALACIALFPQVFINGNSSVNVAWWVILVLFIDVAHVYATIYRTYFDRATLAARPRVFLLVPLCAWLVGVGLYICGPLVFWRVLAYLAVYHFIRQQYGFLRIYSRKEKQSKPAQLLDNLTIYATTIYPLLYWHVKGPFVFNWFVEGDFFYWPLQLVLPVANVMYIALLVAYVIKEVVSSIKEKAFNIPKQLLVLGTGMSWYFGIVYFKGDLTFTLLNIISHGIPYMALIWVHGRKQYYQPSSSKGFLKHIFSNYGIVLFLGIIAVLAFVEEGLWDGFVWREHTQFFSVFQSLPVLEDNLWMAVVVPLLAIPQITHYVLDGFIWRMKKDHYNWKSATIG</sequence>
<organism evidence="2 3">
    <name type="scientific">Chitinophaga skermanii</name>
    <dbReference type="NCBI Taxonomy" id="331697"/>
    <lineage>
        <taxon>Bacteria</taxon>
        <taxon>Pseudomonadati</taxon>
        <taxon>Bacteroidota</taxon>
        <taxon>Chitinophagia</taxon>
        <taxon>Chitinophagales</taxon>
        <taxon>Chitinophagaceae</taxon>
        <taxon>Chitinophaga</taxon>
    </lineage>
</organism>
<proteinExistence type="predicted"/>
<dbReference type="RefSeq" id="WP_111597385.1">
    <property type="nucleotide sequence ID" value="NZ_QLLL01000003.1"/>
</dbReference>
<dbReference type="Proteomes" id="UP000249547">
    <property type="component" value="Unassembled WGS sequence"/>
</dbReference>
<evidence type="ECO:0000256" key="1">
    <source>
        <dbReference type="SAM" id="Phobius"/>
    </source>
</evidence>
<gene>
    <name evidence="2" type="ORF">LX64_01926</name>
</gene>
<reference evidence="2 3" key="1">
    <citation type="submission" date="2018-06" db="EMBL/GenBank/DDBJ databases">
        <title>Genomic Encyclopedia of Archaeal and Bacterial Type Strains, Phase II (KMG-II): from individual species to whole genera.</title>
        <authorList>
            <person name="Goeker M."/>
        </authorList>
    </citation>
    <scope>NUCLEOTIDE SEQUENCE [LARGE SCALE GENOMIC DNA]</scope>
    <source>
        <strain evidence="2 3">DSM 23857</strain>
    </source>
</reference>